<dbReference type="KEGG" id="rgl:CS053_10195"/>
<dbReference type="InterPro" id="IPR036563">
    <property type="entry name" value="MoaE_sf"/>
</dbReference>
<sequence>MGDLHVAVVDRRVAALDVAAALDFVGDPRFGGIACFVGRVREHNLGRIVTGISYDLFQPLALRMFQAIGARARAEVAAPLKLWIAHAQGQLGIGDIAVVIAAGTPHRDEAFRACRLAIEAVKHEAPIWKQEHYIDGDSAWSEGCSLCEEQREAEHAQAGHAGGDHGHHH</sequence>
<evidence type="ECO:0000256" key="9">
    <source>
        <dbReference type="ARBA" id="ARBA00030781"/>
    </source>
</evidence>
<dbReference type="EC" id="2.8.1.12" evidence="3"/>
<organism evidence="12 13">
    <name type="scientific">Rhodanobacter glycinis</name>
    <dbReference type="NCBI Taxonomy" id="582702"/>
    <lineage>
        <taxon>Bacteria</taxon>
        <taxon>Pseudomonadati</taxon>
        <taxon>Pseudomonadota</taxon>
        <taxon>Gammaproteobacteria</taxon>
        <taxon>Lysobacterales</taxon>
        <taxon>Rhodanobacteraceae</taxon>
        <taxon>Rhodanobacter</taxon>
    </lineage>
</organism>
<evidence type="ECO:0000256" key="4">
    <source>
        <dbReference type="ARBA" id="ARBA00013858"/>
    </source>
</evidence>
<evidence type="ECO:0000256" key="10">
    <source>
        <dbReference type="ARBA" id="ARBA00032474"/>
    </source>
</evidence>
<evidence type="ECO:0000256" key="8">
    <source>
        <dbReference type="ARBA" id="ARBA00030407"/>
    </source>
</evidence>
<evidence type="ECO:0000256" key="5">
    <source>
        <dbReference type="ARBA" id="ARBA00023150"/>
    </source>
</evidence>
<dbReference type="RefSeq" id="WP_147627345.1">
    <property type="nucleotide sequence ID" value="NZ_CP042807.1"/>
</dbReference>
<evidence type="ECO:0000313" key="12">
    <source>
        <dbReference type="EMBL" id="QEE24828.1"/>
    </source>
</evidence>
<evidence type="ECO:0000256" key="1">
    <source>
        <dbReference type="ARBA" id="ARBA00005046"/>
    </source>
</evidence>
<dbReference type="Gene3D" id="3.90.1170.40">
    <property type="entry name" value="Molybdopterin biosynthesis MoaE subunit"/>
    <property type="match status" value="1"/>
</dbReference>
<dbReference type="PANTHER" id="PTHR23404">
    <property type="entry name" value="MOLYBDOPTERIN SYNTHASE RELATED"/>
    <property type="match status" value="1"/>
</dbReference>
<evidence type="ECO:0000256" key="7">
    <source>
        <dbReference type="ARBA" id="ARBA00029745"/>
    </source>
</evidence>
<dbReference type="UniPathway" id="UPA00344"/>
<evidence type="ECO:0000313" key="13">
    <source>
        <dbReference type="Proteomes" id="UP000321807"/>
    </source>
</evidence>
<comment type="subunit">
    <text evidence="6">Heterotetramer of 2 MoaD subunits and 2 MoaE subunits. Also stable as homodimer. The enzyme changes between these two forms during catalysis.</text>
</comment>
<dbReference type="GO" id="GO:0006777">
    <property type="term" value="P:Mo-molybdopterin cofactor biosynthetic process"/>
    <property type="evidence" value="ECO:0007669"/>
    <property type="project" value="UniProtKB-KW"/>
</dbReference>
<comment type="catalytic activity">
    <reaction evidence="11">
        <text>2 [molybdopterin-synthase sulfur-carrier protein]-C-terminal-Gly-aminoethanethioate + cyclic pyranopterin phosphate + H2O = molybdopterin + 2 [molybdopterin-synthase sulfur-carrier protein]-C-terminal Gly-Gly + 2 H(+)</text>
        <dbReference type="Rhea" id="RHEA:26333"/>
        <dbReference type="Rhea" id="RHEA-COMP:12202"/>
        <dbReference type="Rhea" id="RHEA-COMP:19907"/>
        <dbReference type="ChEBI" id="CHEBI:15377"/>
        <dbReference type="ChEBI" id="CHEBI:15378"/>
        <dbReference type="ChEBI" id="CHEBI:58698"/>
        <dbReference type="ChEBI" id="CHEBI:59648"/>
        <dbReference type="ChEBI" id="CHEBI:90778"/>
        <dbReference type="ChEBI" id="CHEBI:232372"/>
        <dbReference type="EC" id="2.8.1.12"/>
    </reaction>
</comment>
<comment type="pathway">
    <text evidence="1">Cofactor biosynthesis; molybdopterin biosynthesis.</text>
</comment>
<comment type="similarity">
    <text evidence="2">Belongs to the MoaE family.</text>
</comment>
<dbReference type="SUPFAM" id="SSF54690">
    <property type="entry name" value="Molybdopterin synthase subunit MoaE"/>
    <property type="match status" value="1"/>
</dbReference>
<gene>
    <name evidence="12" type="ORF">CS053_10195</name>
</gene>
<name>A0A5B9DZ29_9GAMM</name>
<dbReference type="GO" id="GO:0030366">
    <property type="term" value="F:molybdopterin synthase activity"/>
    <property type="evidence" value="ECO:0007669"/>
    <property type="project" value="UniProtKB-EC"/>
</dbReference>
<accession>A0A5B9DZ29</accession>
<protein>
    <recommendedName>
        <fullName evidence="4">Molybdopterin synthase catalytic subunit</fullName>
        <ecNumber evidence="3">2.8.1.12</ecNumber>
    </recommendedName>
    <alternativeName>
        <fullName evidence="9">MPT synthase subunit 2</fullName>
    </alternativeName>
    <alternativeName>
        <fullName evidence="7">Molybdenum cofactor biosynthesis protein E</fullName>
    </alternativeName>
    <alternativeName>
        <fullName evidence="8">Molybdopterin-converting factor large subunit</fullName>
    </alternativeName>
    <alternativeName>
        <fullName evidence="10">Molybdopterin-converting factor subunit 2</fullName>
    </alternativeName>
</protein>
<dbReference type="Proteomes" id="UP000321807">
    <property type="component" value="Chromosome"/>
</dbReference>
<evidence type="ECO:0000256" key="3">
    <source>
        <dbReference type="ARBA" id="ARBA00011950"/>
    </source>
</evidence>
<dbReference type="Pfam" id="PF02391">
    <property type="entry name" value="MoaE"/>
    <property type="match status" value="1"/>
</dbReference>
<evidence type="ECO:0000256" key="11">
    <source>
        <dbReference type="ARBA" id="ARBA00049878"/>
    </source>
</evidence>
<proteinExistence type="inferred from homology"/>
<dbReference type="AlphaFoldDB" id="A0A5B9DZ29"/>
<reference evidence="12 13" key="1">
    <citation type="submission" date="2019-08" db="EMBL/GenBank/DDBJ databases">
        <title>Complete genome sequence of Rhodanobacter glycinis strain T01E-68 isolated from tomato root.</title>
        <authorList>
            <person name="Weon H.-Y."/>
            <person name="Lee S.A."/>
        </authorList>
    </citation>
    <scope>NUCLEOTIDE SEQUENCE [LARGE SCALE GENOMIC DNA]</scope>
    <source>
        <strain evidence="12 13">T01E-68</strain>
    </source>
</reference>
<dbReference type="InterPro" id="IPR003448">
    <property type="entry name" value="Mopterin_biosynth_MoaE"/>
</dbReference>
<evidence type="ECO:0000256" key="2">
    <source>
        <dbReference type="ARBA" id="ARBA00005426"/>
    </source>
</evidence>
<keyword evidence="5" id="KW-0501">Molybdenum cofactor biosynthesis</keyword>
<dbReference type="EMBL" id="CP042807">
    <property type="protein sequence ID" value="QEE24828.1"/>
    <property type="molecule type" value="Genomic_DNA"/>
</dbReference>
<dbReference type="CDD" id="cd00756">
    <property type="entry name" value="MoaE"/>
    <property type="match status" value="1"/>
</dbReference>
<evidence type="ECO:0000256" key="6">
    <source>
        <dbReference type="ARBA" id="ARBA00026066"/>
    </source>
</evidence>